<dbReference type="AlphaFoldDB" id="A0AAE0TVI4"/>
<reference evidence="1" key="1">
    <citation type="journal article" date="2023" name="Mol. Phylogenet. Evol.">
        <title>Genome-scale phylogeny and comparative genomics of the fungal order Sordariales.</title>
        <authorList>
            <person name="Hensen N."/>
            <person name="Bonometti L."/>
            <person name="Westerberg I."/>
            <person name="Brannstrom I.O."/>
            <person name="Guillou S."/>
            <person name="Cros-Aarteil S."/>
            <person name="Calhoun S."/>
            <person name="Haridas S."/>
            <person name="Kuo A."/>
            <person name="Mondo S."/>
            <person name="Pangilinan J."/>
            <person name="Riley R."/>
            <person name="LaButti K."/>
            <person name="Andreopoulos B."/>
            <person name="Lipzen A."/>
            <person name="Chen C."/>
            <person name="Yan M."/>
            <person name="Daum C."/>
            <person name="Ng V."/>
            <person name="Clum A."/>
            <person name="Steindorff A."/>
            <person name="Ohm R.A."/>
            <person name="Martin F."/>
            <person name="Silar P."/>
            <person name="Natvig D.O."/>
            <person name="Lalanne C."/>
            <person name="Gautier V."/>
            <person name="Ament-Velasquez S.L."/>
            <person name="Kruys A."/>
            <person name="Hutchinson M.I."/>
            <person name="Powell A.J."/>
            <person name="Barry K."/>
            <person name="Miller A.N."/>
            <person name="Grigoriev I.V."/>
            <person name="Debuchy R."/>
            <person name="Gladieux P."/>
            <person name="Hiltunen Thoren M."/>
            <person name="Johannesson H."/>
        </authorList>
    </citation>
    <scope>NUCLEOTIDE SEQUENCE</scope>
    <source>
        <strain evidence="1">CBS 232.78</strain>
    </source>
</reference>
<name>A0AAE0TVI4_9PEZI</name>
<evidence type="ECO:0000313" key="1">
    <source>
        <dbReference type="EMBL" id="KAK3380920.1"/>
    </source>
</evidence>
<reference evidence="1" key="2">
    <citation type="submission" date="2023-06" db="EMBL/GenBank/DDBJ databases">
        <authorList>
            <consortium name="Lawrence Berkeley National Laboratory"/>
            <person name="Haridas S."/>
            <person name="Hensen N."/>
            <person name="Bonometti L."/>
            <person name="Westerberg I."/>
            <person name="Brannstrom I.O."/>
            <person name="Guillou S."/>
            <person name="Cros-Aarteil S."/>
            <person name="Calhoun S."/>
            <person name="Kuo A."/>
            <person name="Mondo S."/>
            <person name="Pangilinan J."/>
            <person name="Riley R."/>
            <person name="LaButti K."/>
            <person name="Andreopoulos B."/>
            <person name="Lipzen A."/>
            <person name="Chen C."/>
            <person name="Yanf M."/>
            <person name="Daum C."/>
            <person name="Ng V."/>
            <person name="Clum A."/>
            <person name="Steindorff A."/>
            <person name="Ohm R."/>
            <person name="Martin F."/>
            <person name="Silar P."/>
            <person name="Natvig D."/>
            <person name="Lalanne C."/>
            <person name="Gautier V."/>
            <person name="Ament-velasquez S.L."/>
            <person name="Kruys A."/>
            <person name="Hutchinson M.I."/>
            <person name="Powell A.J."/>
            <person name="Barry K."/>
            <person name="Miller A.N."/>
            <person name="Grigoriev I.V."/>
            <person name="Debuchy R."/>
            <person name="Gladieux P."/>
            <person name="Thoren M.H."/>
            <person name="Johannesson H."/>
        </authorList>
    </citation>
    <scope>NUCLEOTIDE SEQUENCE</scope>
    <source>
        <strain evidence="1">CBS 232.78</strain>
    </source>
</reference>
<proteinExistence type="predicted"/>
<gene>
    <name evidence="1" type="ORF">B0H63DRAFT_194442</name>
</gene>
<sequence>MRESAMGFSNLFDLGPCLPRGPSRTSLNSRTVPTSLASFPPSRYRRCHTYSVHLRLSAGRLRITNPACSTRKPHGKAFSQVHFVSAGDMLRSEHLSYSLRGAPRGYYRCTCTSHTSWSDKTRAPSSALARGRMGVLICCMPIYVPQSLVQSFGACATKTGNKPPIASKAERWTFVRLIRWRLQGPQHHAVMGDTRSIYGEPGLLDVPPTARLPKYQIMDARILVASRHLLDLPLYR</sequence>
<accession>A0AAE0TVI4</accession>
<comment type="caution">
    <text evidence="1">The sequence shown here is derived from an EMBL/GenBank/DDBJ whole genome shotgun (WGS) entry which is preliminary data.</text>
</comment>
<keyword evidence="2" id="KW-1185">Reference proteome</keyword>
<evidence type="ECO:0000313" key="2">
    <source>
        <dbReference type="Proteomes" id="UP001285441"/>
    </source>
</evidence>
<protein>
    <submittedName>
        <fullName evidence="1">Uncharacterized protein</fullName>
    </submittedName>
</protein>
<dbReference type="Proteomes" id="UP001285441">
    <property type="component" value="Unassembled WGS sequence"/>
</dbReference>
<organism evidence="1 2">
    <name type="scientific">Podospora didyma</name>
    <dbReference type="NCBI Taxonomy" id="330526"/>
    <lineage>
        <taxon>Eukaryota</taxon>
        <taxon>Fungi</taxon>
        <taxon>Dikarya</taxon>
        <taxon>Ascomycota</taxon>
        <taxon>Pezizomycotina</taxon>
        <taxon>Sordariomycetes</taxon>
        <taxon>Sordariomycetidae</taxon>
        <taxon>Sordariales</taxon>
        <taxon>Podosporaceae</taxon>
        <taxon>Podospora</taxon>
    </lineage>
</organism>
<dbReference type="EMBL" id="JAULSW010000005">
    <property type="protein sequence ID" value="KAK3380920.1"/>
    <property type="molecule type" value="Genomic_DNA"/>
</dbReference>